<evidence type="ECO:0000313" key="13">
    <source>
        <dbReference type="EMBL" id="NXC29301.1"/>
    </source>
</evidence>
<dbReference type="InterPro" id="IPR001680">
    <property type="entry name" value="WD40_rpt"/>
</dbReference>
<dbReference type="SMART" id="SM00320">
    <property type="entry name" value="WD40"/>
    <property type="match status" value="6"/>
</dbReference>
<dbReference type="GO" id="GO:0000278">
    <property type="term" value="P:mitotic cell cycle"/>
    <property type="evidence" value="ECO:0007669"/>
    <property type="project" value="TreeGrafter"/>
</dbReference>
<feature type="domain" description="HMG box" evidence="12">
    <location>
        <begin position="1015"/>
        <end position="1069"/>
    </location>
</feature>
<dbReference type="Gene3D" id="2.130.10.10">
    <property type="entry name" value="YVTN repeat-like/Quinoprotein amine dehydrogenase"/>
    <property type="match status" value="2"/>
</dbReference>
<dbReference type="SUPFAM" id="SSF47095">
    <property type="entry name" value="HMG-box"/>
    <property type="match status" value="1"/>
</dbReference>
<keyword evidence="5 10" id="KW-0539">Nucleus</keyword>
<dbReference type="Pfam" id="PF24817">
    <property type="entry name" value="WD40_WDHD1_1st"/>
    <property type="match status" value="1"/>
</dbReference>
<dbReference type="EMBL" id="WBMV01003882">
    <property type="protein sequence ID" value="NXC29301.1"/>
    <property type="molecule type" value="Genomic_DNA"/>
</dbReference>
<feature type="DNA-binding region" description="HMG box" evidence="10">
    <location>
        <begin position="1015"/>
        <end position="1069"/>
    </location>
</feature>
<dbReference type="CDD" id="cd21993">
    <property type="entry name" value="HMG-box_WDHD1"/>
    <property type="match status" value="1"/>
</dbReference>
<comment type="caution">
    <text evidence="13">The sequence shown here is derived from an EMBL/GenBank/DDBJ whole genome shotgun (WGS) entry which is preliminary data.</text>
</comment>
<feature type="repeat" description="WD" evidence="9">
    <location>
        <begin position="236"/>
        <end position="267"/>
    </location>
</feature>
<feature type="compositionally biased region" description="Acidic residues" evidence="11">
    <location>
        <begin position="857"/>
        <end position="872"/>
    </location>
</feature>
<feature type="compositionally biased region" description="Acidic residues" evidence="11">
    <location>
        <begin position="816"/>
        <end position="827"/>
    </location>
</feature>
<feature type="compositionally biased region" description="Basic and acidic residues" evidence="11">
    <location>
        <begin position="984"/>
        <end position="1006"/>
    </location>
</feature>
<dbReference type="AlphaFoldDB" id="A0A851MGQ7"/>
<dbReference type="InterPro" id="IPR055339">
    <property type="entry name" value="HMG-box_WDHD1"/>
</dbReference>
<evidence type="ECO:0000256" key="2">
    <source>
        <dbReference type="ARBA" id="ARBA00022574"/>
    </source>
</evidence>
<keyword evidence="4 10" id="KW-0238">DNA-binding</keyword>
<feature type="compositionally biased region" description="Polar residues" evidence="11">
    <location>
        <begin position="965"/>
        <end position="975"/>
    </location>
</feature>
<dbReference type="InterPro" id="IPR036322">
    <property type="entry name" value="WD40_repeat_dom_sf"/>
</dbReference>
<proteinExistence type="predicted"/>
<feature type="region of interest" description="Disordered" evidence="11">
    <location>
        <begin position="328"/>
        <end position="357"/>
    </location>
</feature>
<evidence type="ECO:0000256" key="6">
    <source>
        <dbReference type="ARBA" id="ARBA00056293"/>
    </source>
</evidence>
<reference evidence="13" key="1">
    <citation type="submission" date="2019-09" db="EMBL/GenBank/DDBJ databases">
        <title>Bird 10,000 Genomes (B10K) Project - Family phase.</title>
        <authorList>
            <person name="Zhang G."/>
        </authorList>
    </citation>
    <scope>NUCLEOTIDE SEQUENCE</scope>
    <source>
        <strain evidence="13">B10K-DU-001-09</strain>
        <tissue evidence="13">Muscle</tissue>
    </source>
</reference>
<dbReference type="OrthoDB" id="427368at2759"/>
<feature type="compositionally biased region" description="Basic and acidic residues" evidence="11">
    <location>
        <begin position="1077"/>
        <end position="1105"/>
    </location>
</feature>
<evidence type="ECO:0000256" key="1">
    <source>
        <dbReference type="ARBA" id="ARBA00004642"/>
    </source>
</evidence>
<dbReference type="GO" id="GO:0003682">
    <property type="term" value="F:chromatin binding"/>
    <property type="evidence" value="ECO:0007669"/>
    <property type="project" value="TreeGrafter"/>
</dbReference>
<dbReference type="GO" id="GO:0006261">
    <property type="term" value="P:DNA-templated DNA replication"/>
    <property type="evidence" value="ECO:0007669"/>
    <property type="project" value="InterPro"/>
</dbReference>
<dbReference type="InterPro" id="IPR048591">
    <property type="entry name" value="WDHD1/CFT4_hel"/>
</dbReference>
<dbReference type="SUPFAM" id="SSF50978">
    <property type="entry name" value="WD40 repeat-like"/>
    <property type="match status" value="1"/>
</dbReference>
<dbReference type="Gene3D" id="1.10.30.10">
    <property type="entry name" value="High mobility group box domain"/>
    <property type="match status" value="1"/>
</dbReference>
<accession>A0A851MGQ7</accession>
<dbReference type="GO" id="GO:0006281">
    <property type="term" value="P:DNA repair"/>
    <property type="evidence" value="ECO:0007669"/>
    <property type="project" value="TreeGrafter"/>
</dbReference>
<evidence type="ECO:0000256" key="4">
    <source>
        <dbReference type="ARBA" id="ARBA00023125"/>
    </source>
</evidence>
<dbReference type="InterPro" id="IPR036910">
    <property type="entry name" value="HMG_box_dom_sf"/>
</dbReference>
<feature type="repeat" description="WD" evidence="9">
    <location>
        <begin position="132"/>
        <end position="173"/>
    </location>
</feature>
<keyword evidence="2 9" id="KW-0853">WD repeat</keyword>
<dbReference type="InterPro" id="IPR015943">
    <property type="entry name" value="WD40/YVTN_repeat-like_dom_sf"/>
</dbReference>
<dbReference type="PROSITE" id="PS00678">
    <property type="entry name" value="WD_REPEATS_1"/>
    <property type="match status" value="1"/>
</dbReference>
<dbReference type="PANTHER" id="PTHR19932">
    <property type="entry name" value="WD REPEAT AND HMG-BOX DNA BINDING PROTEIN"/>
    <property type="match status" value="1"/>
</dbReference>
<dbReference type="GO" id="GO:0043596">
    <property type="term" value="C:nuclear replication fork"/>
    <property type="evidence" value="ECO:0007669"/>
    <property type="project" value="TreeGrafter"/>
</dbReference>
<feature type="compositionally biased region" description="Polar residues" evidence="11">
    <location>
        <begin position="886"/>
        <end position="907"/>
    </location>
</feature>
<feature type="region of interest" description="Disordered" evidence="11">
    <location>
        <begin position="1064"/>
        <end position="1128"/>
    </location>
</feature>
<sequence>MPSAQKPMRYGHTEGHTDVCFDDTGSCIVTCGSDGDVRIWESLDDDDPKSINVGEKAYSCALKNGRLITAVSNNTVQIHTFPEGAPDGILTRFTMHANHVTFNSEGTKVAAASSDFMIKVVEVTDSSKQKTFRGHEAPVLSVSFDPKEVYLASASCDGSVRVWKTEDQTCTTSWQLLQKCNDVINAKSICRLGWQPGTGKFLAVPVDKVVRLYRRENWGSHLDLSDASITQPLNVVAWSPRGQYLAAGSVDGNLVVWNVDTQECIERMKHEKNYSICGLAWHPKHKQIAYTDTEGNLGLLEDIGVTDKPNDKVASAVTKDYNDLFDGDDDDFLNGDVVEPPSSPRAGADEEDDDALMPTSGHLRRAILDDDDENSLDIGLIKASSSLLEKGDDGDDQAGGFSALPPSSTQQLFYDGPKPTPRQKPFQSGSTPAHLMHRFMVWNSVGIIRCYNDEQDNAIDIEFHDTSVHHATHLPNSLNHTMADLSAEAVLLACESTEELASKLHCIHFGSWDVNKEWTVDMPKDEDIEAICLGQGWAACATSAFLVRVFTVGGVQREIFSLPGPVVSMAGHGEQLVIIYHRGTGFDGDQCLGVQLMELGKKKKQVLHGEPLSLTRKSYLVWVGFSAEGTPCYVDSEGIVRMLNRGLGNTWIPVCDTREHCKGKSDHYWVVGIHENPQQLRCIPCKGSRFPPTLPRPAVAILPFSLPYCQVTTEKGQMEEQYWRSVVFHNHVDYLSKNGYEFDENAKNQAVKEQQELLMKLFALSCKLEREFRCVELAELMAHNVVGLAIKYASRSHRIALAQRLGQLAVEKAQQEQEEEEEEEEEDFPRHCSAGSSRSAPERPRLPLRNVQQHQEVEDDEETDACEEAEEAPEVHKHRPNPFSKGVTSAEVTTPKSVLVASSSQGRVNPFKVSSNKKDPVVPSANVLDTMSRYSKKTSLSGNQAVNKQSPPVIKPLIPKPKSKQTSAASFFQPRTPTPNPSEKPMEEREEKTVEEKAGNESHEVKVTAQENTENRRPKTGFQMWLEENRANILTDNPDLNEAEVIKEGMSRFRMLTSEERMVWTEKAKGGAGDGLAEDKKRKRPTADGDGVEKNQEPKSEDTNVAKKSKPLDQPPNVRLSAFAFKQS</sequence>
<dbReference type="Pfam" id="PF24815">
    <property type="entry name" value="HMG_WDHD1"/>
    <property type="match status" value="1"/>
</dbReference>
<evidence type="ECO:0000256" key="7">
    <source>
        <dbReference type="ARBA" id="ARBA00069769"/>
    </source>
</evidence>
<keyword evidence="3" id="KW-0677">Repeat</keyword>
<comment type="function">
    <text evidence="6">Core replisome component that acts as a replication initiation factor. Binds directly to the CMG complex and functions as a hub to recruit additional proteins to the replication fork.</text>
</comment>
<evidence type="ECO:0000256" key="5">
    <source>
        <dbReference type="ARBA" id="ARBA00023242"/>
    </source>
</evidence>
<dbReference type="Pfam" id="PF12341">
    <property type="entry name" value="Mcl1_mid"/>
    <property type="match status" value="1"/>
</dbReference>
<dbReference type="GO" id="GO:0005654">
    <property type="term" value="C:nucleoplasm"/>
    <property type="evidence" value="ECO:0007669"/>
    <property type="project" value="UniProtKB-SubCell"/>
</dbReference>
<protein>
    <recommendedName>
        <fullName evidence="7">WD repeat and HMG-box DNA-binding protein 1</fullName>
    </recommendedName>
    <alternativeName>
        <fullName evidence="8">Acidic nucleoplasmic DNA-binding protein 1</fullName>
    </alternativeName>
</protein>
<gene>
    <name evidence="13" type="primary">Wdhd1</name>
    <name evidence="13" type="ORF">CAMPRO_R11760</name>
</gene>
<dbReference type="PROSITE" id="PS50118">
    <property type="entry name" value="HMG_BOX_2"/>
    <property type="match status" value="1"/>
</dbReference>
<feature type="non-terminal residue" evidence="13">
    <location>
        <position position="1128"/>
    </location>
</feature>
<dbReference type="PROSITE" id="PS50082">
    <property type="entry name" value="WD_REPEATS_2"/>
    <property type="match status" value="3"/>
</dbReference>
<comment type="subcellular location">
    <subcellularLocation>
        <location evidence="1">Nucleus</location>
        <location evidence="1">Nucleoplasm</location>
    </subcellularLocation>
</comment>
<dbReference type="SMART" id="SM00398">
    <property type="entry name" value="HMG"/>
    <property type="match status" value="1"/>
</dbReference>
<keyword evidence="14" id="KW-1185">Reference proteome</keyword>
<evidence type="ECO:0000256" key="10">
    <source>
        <dbReference type="PROSITE-ProRule" id="PRU00267"/>
    </source>
</evidence>
<evidence type="ECO:0000259" key="12">
    <source>
        <dbReference type="PROSITE" id="PS50118"/>
    </source>
</evidence>
<dbReference type="FunFam" id="2.130.10.10:FF:001715">
    <property type="entry name" value="WD repeat and HMG-box DNA-binding protein 1"/>
    <property type="match status" value="1"/>
</dbReference>
<dbReference type="GO" id="GO:0003677">
    <property type="term" value="F:DNA binding"/>
    <property type="evidence" value="ECO:0007669"/>
    <property type="project" value="UniProtKB-UniRule"/>
</dbReference>
<dbReference type="InterPro" id="IPR019775">
    <property type="entry name" value="WD40_repeat_CS"/>
</dbReference>
<feature type="non-terminal residue" evidence="13">
    <location>
        <position position="1"/>
    </location>
</feature>
<evidence type="ECO:0000256" key="3">
    <source>
        <dbReference type="ARBA" id="ARBA00022737"/>
    </source>
</evidence>
<evidence type="ECO:0000313" key="14">
    <source>
        <dbReference type="Proteomes" id="UP000614027"/>
    </source>
</evidence>
<feature type="region of interest" description="Disordered" evidence="11">
    <location>
        <begin position="812"/>
        <end position="1023"/>
    </location>
</feature>
<dbReference type="InterPro" id="IPR009071">
    <property type="entry name" value="HMG_box_dom"/>
</dbReference>
<dbReference type="FunFam" id="1.10.30.10:FF:000028">
    <property type="entry name" value="WD repeat and HMG-box DNA-binding protein 1"/>
    <property type="match status" value="1"/>
</dbReference>
<dbReference type="InterPro" id="IPR022100">
    <property type="entry name" value="WDHD1/CFT4_beta-prop_2nd"/>
</dbReference>
<evidence type="ECO:0000256" key="8">
    <source>
        <dbReference type="ARBA" id="ARBA00080131"/>
    </source>
</evidence>
<evidence type="ECO:0000256" key="9">
    <source>
        <dbReference type="PROSITE-ProRule" id="PRU00221"/>
    </source>
</evidence>
<feature type="repeat" description="WD" evidence="9">
    <location>
        <begin position="9"/>
        <end position="41"/>
    </location>
</feature>
<dbReference type="Proteomes" id="UP000614027">
    <property type="component" value="Unassembled WGS sequence"/>
</dbReference>
<dbReference type="PANTHER" id="PTHR19932:SF10">
    <property type="entry name" value="WD REPEAT AND HMG-BOX DNA-BINDING PROTEIN 1"/>
    <property type="match status" value="1"/>
</dbReference>
<evidence type="ECO:0000256" key="11">
    <source>
        <dbReference type="SAM" id="MobiDB-lite"/>
    </source>
</evidence>
<organism evidence="13 14">
    <name type="scientific">Campylorhamphus procurvoides</name>
    <dbReference type="NCBI Taxonomy" id="190295"/>
    <lineage>
        <taxon>Eukaryota</taxon>
        <taxon>Metazoa</taxon>
        <taxon>Chordata</taxon>
        <taxon>Craniata</taxon>
        <taxon>Vertebrata</taxon>
        <taxon>Euteleostomi</taxon>
        <taxon>Archelosauria</taxon>
        <taxon>Archosauria</taxon>
        <taxon>Dinosauria</taxon>
        <taxon>Saurischia</taxon>
        <taxon>Theropoda</taxon>
        <taxon>Coelurosauria</taxon>
        <taxon>Aves</taxon>
        <taxon>Neognathae</taxon>
        <taxon>Neoaves</taxon>
        <taxon>Telluraves</taxon>
        <taxon>Australaves</taxon>
        <taxon>Passeriformes</taxon>
        <taxon>Dendrocolaptidae</taxon>
        <taxon>Campylorhamphus</taxon>
    </lineage>
</organism>
<dbReference type="Pfam" id="PF20946">
    <property type="entry name" value="Ctf4_C"/>
    <property type="match status" value="1"/>
</dbReference>
<name>A0A851MGQ7_9DEND</name>
<feature type="compositionally biased region" description="Polar residues" evidence="11">
    <location>
        <begin position="927"/>
        <end position="949"/>
    </location>
</feature>
<dbReference type="PROSITE" id="PS50294">
    <property type="entry name" value="WD_REPEATS_REGION"/>
    <property type="match status" value="3"/>
</dbReference>
<feature type="region of interest" description="Disordered" evidence="11">
    <location>
        <begin position="388"/>
        <end position="430"/>
    </location>
</feature>
<dbReference type="InterPro" id="IPR057646">
    <property type="entry name" value="WD40_WDHD1_1st"/>
</dbReference>